<evidence type="ECO:0000313" key="2">
    <source>
        <dbReference type="EMBL" id="UOE22086.1"/>
    </source>
</evidence>
<gene>
    <name evidence="2" type="ORF">NI17_016000</name>
</gene>
<name>A0AA97M1T2_9ACTN</name>
<organism evidence="2 3">
    <name type="scientific">Thermobifida halotolerans</name>
    <dbReference type="NCBI Taxonomy" id="483545"/>
    <lineage>
        <taxon>Bacteria</taxon>
        <taxon>Bacillati</taxon>
        <taxon>Actinomycetota</taxon>
        <taxon>Actinomycetes</taxon>
        <taxon>Streptosporangiales</taxon>
        <taxon>Nocardiopsidaceae</taxon>
        <taxon>Thermobifida</taxon>
    </lineage>
</organism>
<accession>A0AA97M1T2</accession>
<dbReference type="GO" id="GO:0004519">
    <property type="term" value="F:endonuclease activity"/>
    <property type="evidence" value="ECO:0007669"/>
    <property type="project" value="UniProtKB-KW"/>
</dbReference>
<dbReference type="KEGG" id="thao:NI17_016000"/>
<feature type="domain" description="Endonuclease/exonuclease/phosphatase" evidence="1">
    <location>
        <begin position="65"/>
        <end position="269"/>
    </location>
</feature>
<proteinExistence type="predicted"/>
<evidence type="ECO:0000259" key="1">
    <source>
        <dbReference type="Pfam" id="PF03372"/>
    </source>
</evidence>
<reference evidence="2" key="1">
    <citation type="submission" date="2020-10" db="EMBL/GenBank/DDBJ databases">
        <title>De novo genome project of the cellulose decomposer Thermobifida halotolerans type strain.</title>
        <authorList>
            <person name="Nagy I."/>
            <person name="Horvath B."/>
            <person name="Kukolya J."/>
            <person name="Nagy I."/>
            <person name="Orsini M."/>
        </authorList>
    </citation>
    <scope>NUCLEOTIDE SEQUENCE</scope>
    <source>
        <strain evidence="2">DSM 44931</strain>
    </source>
</reference>
<dbReference type="EMBL" id="CP063196">
    <property type="protein sequence ID" value="UOE22086.1"/>
    <property type="molecule type" value="Genomic_DNA"/>
</dbReference>
<keyword evidence="3" id="KW-1185">Reference proteome</keyword>
<evidence type="ECO:0000313" key="3">
    <source>
        <dbReference type="Proteomes" id="UP000265719"/>
    </source>
</evidence>
<sequence>MVVALTPYAAATAVLPLAAALLTRCWQPVAAAVAVAVAFAAFLLPRALTDAPPAPAPDGPTLRVLTLNMALGRADARTVVELVRTTGADLLSVQELTPDAARALAEAGLDEPLPHAVVDALPGASGGGLYSRYPLTALPGPTRYEPAMPWAGVEIPGAPAVEVVSVHPFPPLGAAPAREWTAYLEDLPRAEPAGTVRILAGDFNATHDHSAFRDLLASGYTDAAAAVGNGLTTTWPARGSPGLVLDHVLVDTRVRTARTGVHPVPGSDHLAVLADLVLPGD</sequence>
<dbReference type="InterPro" id="IPR005135">
    <property type="entry name" value="Endo/exonuclease/phosphatase"/>
</dbReference>
<keyword evidence="2" id="KW-0378">Hydrolase</keyword>
<dbReference type="AlphaFoldDB" id="A0AA97M1T2"/>
<dbReference type="Gene3D" id="3.60.10.10">
    <property type="entry name" value="Endonuclease/exonuclease/phosphatase"/>
    <property type="match status" value="1"/>
</dbReference>
<keyword evidence="2" id="KW-0255">Endonuclease</keyword>
<protein>
    <submittedName>
        <fullName evidence="2">Endonuclease/exonuclease/phosphatase family protein</fullName>
    </submittedName>
</protein>
<dbReference type="InterPro" id="IPR036691">
    <property type="entry name" value="Endo/exonu/phosph_ase_sf"/>
</dbReference>
<dbReference type="Pfam" id="PF03372">
    <property type="entry name" value="Exo_endo_phos"/>
    <property type="match status" value="1"/>
</dbReference>
<keyword evidence="2" id="KW-0540">Nuclease</keyword>
<dbReference type="Proteomes" id="UP000265719">
    <property type="component" value="Chromosome"/>
</dbReference>
<dbReference type="SUPFAM" id="SSF56219">
    <property type="entry name" value="DNase I-like"/>
    <property type="match status" value="1"/>
</dbReference>